<accession>A0AAD5KGI0</accession>
<dbReference type="EMBL" id="WJBH02000089">
    <property type="protein sequence ID" value="KAI9550777.1"/>
    <property type="molecule type" value="Genomic_DNA"/>
</dbReference>
<evidence type="ECO:0000256" key="2">
    <source>
        <dbReference type="SAM" id="MobiDB-lite"/>
    </source>
</evidence>
<dbReference type="SUPFAM" id="SSF56349">
    <property type="entry name" value="DNA breaking-rejoining enzymes"/>
    <property type="match status" value="1"/>
</dbReference>
<keyword evidence="4" id="KW-1185">Reference proteome</keyword>
<evidence type="ECO:0000313" key="3">
    <source>
        <dbReference type="EMBL" id="KAI9550777.1"/>
    </source>
</evidence>
<protein>
    <submittedName>
        <fullName evidence="3">Uncharacterized protein</fullName>
    </submittedName>
</protein>
<dbReference type="Gene3D" id="1.10.443.10">
    <property type="entry name" value="Intergrase catalytic core"/>
    <property type="match status" value="1"/>
</dbReference>
<keyword evidence="1" id="KW-0233">DNA recombination</keyword>
<dbReference type="InterPro" id="IPR011010">
    <property type="entry name" value="DNA_brk_join_enz"/>
</dbReference>
<evidence type="ECO:0000313" key="4">
    <source>
        <dbReference type="Proteomes" id="UP000820818"/>
    </source>
</evidence>
<dbReference type="GO" id="GO:0015074">
    <property type="term" value="P:DNA integration"/>
    <property type="evidence" value="ECO:0007669"/>
    <property type="project" value="InterPro"/>
</dbReference>
<dbReference type="AlphaFoldDB" id="A0AAD5KGI0"/>
<dbReference type="GO" id="GO:0006310">
    <property type="term" value="P:DNA recombination"/>
    <property type="evidence" value="ECO:0007669"/>
    <property type="project" value="UniProtKB-KW"/>
</dbReference>
<reference evidence="3" key="1">
    <citation type="submission" date="2022-05" db="EMBL/GenBank/DDBJ databases">
        <title>A multi-omics perspective on studying reproductive biology in Daphnia sinensis.</title>
        <authorList>
            <person name="Jia J."/>
        </authorList>
    </citation>
    <scope>NUCLEOTIDE SEQUENCE</scope>
    <source>
        <strain evidence="3">WSL</strain>
    </source>
</reference>
<dbReference type="Proteomes" id="UP000820818">
    <property type="component" value="Unassembled WGS sequence"/>
</dbReference>
<proteinExistence type="predicted"/>
<gene>
    <name evidence="3" type="ORF">GHT06_004564</name>
</gene>
<dbReference type="PANTHER" id="PTHR35617:SF3">
    <property type="entry name" value="CORE-BINDING (CB) DOMAIN-CONTAINING PROTEIN"/>
    <property type="match status" value="1"/>
</dbReference>
<feature type="region of interest" description="Disordered" evidence="2">
    <location>
        <begin position="187"/>
        <end position="208"/>
    </location>
</feature>
<dbReference type="PANTHER" id="PTHR35617">
    <property type="entry name" value="PHAGE_INTEGRASE DOMAIN-CONTAINING PROTEIN"/>
    <property type="match status" value="1"/>
</dbReference>
<dbReference type="InterPro" id="IPR013762">
    <property type="entry name" value="Integrase-like_cat_sf"/>
</dbReference>
<dbReference type="GO" id="GO:0003677">
    <property type="term" value="F:DNA binding"/>
    <property type="evidence" value="ECO:0007669"/>
    <property type="project" value="InterPro"/>
</dbReference>
<sequence length="208" mass="22628">MWVVPSDTPPVFSSQMPMEPEAAEEIRATKGPDRLADGVAGNRIGAIVVLAYLKGQENASLSLSALASKLATLLALATLFRASDLASVDLKSIVFVENRVSFALSRLHKAQKSGSLQSFSLERLDDELLDPVACLRAYIRKTEVFRGPHNEGLLFISSVGQHNPVKSYNNFRLDQASLKSGRHRHKHFLSPLDTGSRGFEGSHSGTLS</sequence>
<name>A0AAD5KGI0_9CRUS</name>
<comment type="caution">
    <text evidence="3">The sequence shown here is derived from an EMBL/GenBank/DDBJ whole genome shotgun (WGS) entry which is preliminary data.</text>
</comment>
<evidence type="ECO:0000256" key="1">
    <source>
        <dbReference type="ARBA" id="ARBA00023172"/>
    </source>
</evidence>
<organism evidence="3 4">
    <name type="scientific">Daphnia sinensis</name>
    <dbReference type="NCBI Taxonomy" id="1820382"/>
    <lineage>
        <taxon>Eukaryota</taxon>
        <taxon>Metazoa</taxon>
        <taxon>Ecdysozoa</taxon>
        <taxon>Arthropoda</taxon>
        <taxon>Crustacea</taxon>
        <taxon>Branchiopoda</taxon>
        <taxon>Diplostraca</taxon>
        <taxon>Cladocera</taxon>
        <taxon>Anomopoda</taxon>
        <taxon>Daphniidae</taxon>
        <taxon>Daphnia</taxon>
        <taxon>Daphnia similis group</taxon>
    </lineage>
</organism>